<dbReference type="EMBL" id="JACONW010000033">
    <property type="protein sequence ID" value="MBC3950018.1"/>
    <property type="molecule type" value="Genomic_DNA"/>
</dbReference>
<accession>A0ABR7AYL1</accession>
<keyword evidence="2" id="KW-1185">Reference proteome</keyword>
<evidence type="ECO:0000313" key="2">
    <source>
        <dbReference type="Proteomes" id="UP000651852"/>
    </source>
</evidence>
<comment type="caution">
    <text evidence="1">The sequence shown here is derived from an EMBL/GenBank/DDBJ whole genome shotgun (WGS) entry which is preliminary data.</text>
</comment>
<sequence length="89" mass="9644">MTNDLLNEFLELELNDSVREVLAVAVKASTEAGVQFVIRGLEFNCFDVVLDFERGTATLGHVLSSGADSEQEMSLPFFLGACGLTNDSK</sequence>
<reference evidence="1 2" key="1">
    <citation type="submission" date="2020-08" db="EMBL/GenBank/DDBJ databases">
        <title>Putative novel bacterial strains isolated from necrotic wheat leaf tissues caused by Xanthomonas translucens.</title>
        <authorList>
            <person name="Tambong J.T."/>
        </authorList>
    </citation>
    <scope>NUCLEOTIDE SEQUENCE [LARGE SCALE GENOMIC DNA]</scope>
    <source>
        <strain evidence="1 2">DOAB 1069</strain>
    </source>
</reference>
<evidence type="ECO:0000313" key="1">
    <source>
        <dbReference type="EMBL" id="MBC3950018.1"/>
    </source>
</evidence>
<gene>
    <name evidence="1" type="ORF">H8S59_09575</name>
</gene>
<proteinExistence type="predicted"/>
<dbReference type="RefSeq" id="WP_187521259.1">
    <property type="nucleotide sequence ID" value="NZ_JACONW010000033.1"/>
</dbReference>
<organism evidence="1 2">
    <name type="scientific">Pseudomonas folii</name>
    <dbReference type="NCBI Taxonomy" id="2762593"/>
    <lineage>
        <taxon>Bacteria</taxon>
        <taxon>Pseudomonadati</taxon>
        <taxon>Pseudomonadota</taxon>
        <taxon>Gammaproteobacteria</taxon>
        <taxon>Pseudomonadales</taxon>
        <taxon>Pseudomonadaceae</taxon>
        <taxon>Pseudomonas</taxon>
    </lineage>
</organism>
<dbReference type="Proteomes" id="UP000651852">
    <property type="component" value="Unassembled WGS sequence"/>
</dbReference>
<name>A0ABR7AYL1_9PSED</name>
<protein>
    <submittedName>
        <fullName evidence="1">Uncharacterized protein</fullName>
    </submittedName>
</protein>